<name>A0A1J5SCV2_9ZZZZ</name>
<dbReference type="NCBIfam" id="NF002947">
    <property type="entry name" value="PRK03604.1"/>
    <property type="match status" value="1"/>
</dbReference>
<dbReference type="Gene3D" id="3.40.980.10">
    <property type="entry name" value="MoaB/Mog-like domain"/>
    <property type="match status" value="1"/>
</dbReference>
<dbReference type="InterPro" id="IPR001453">
    <property type="entry name" value="MoaB/Mog_dom"/>
</dbReference>
<reference evidence="4" key="1">
    <citation type="submission" date="2016-10" db="EMBL/GenBank/DDBJ databases">
        <title>Sequence of Gallionella enrichment culture.</title>
        <authorList>
            <person name="Poehlein A."/>
            <person name="Muehling M."/>
            <person name="Daniel R."/>
        </authorList>
    </citation>
    <scope>NUCLEOTIDE SEQUENCE</scope>
</reference>
<dbReference type="EMBL" id="MLJW01000078">
    <property type="protein sequence ID" value="OIR02021.1"/>
    <property type="molecule type" value="Genomic_DNA"/>
</dbReference>
<feature type="domain" description="MoaB/Mog" evidence="3">
    <location>
        <begin position="175"/>
        <end position="320"/>
    </location>
</feature>
<dbReference type="AlphaFoldDB" id="A0A1J5SCV2"/>
<evidence type="ECO:0000256" key="2">
    <source>
        <dbReference type="ARBA" id="ARBA00023150"/>
    </source>
</evidence>
<proteinExistence type="predicted"/>
<dbReference type="NCBIfam" id="TIGR00177">
    <property type="entry name" value="molyb_syn"/>
    <property type="match status" value="1"/>
</dbReference>
<protein>
    <submittedName>
        <fullName evidence="4">Cyclic pyranopterin monophosphate synthase accessory protein</fullName>
    </submittedName>
</protein>
<accession>A0A1J5SCV2</accession>
<dbReference type="InterPro" id="IPR051920">
    <property type="entry name" value="MPT_Adenylyltrnsfr/MoaC-Rel"/>
</dbReference>
<organism evidence="4">
    <name type="scientific">mine drainage metagenome</name>
    <dbReference type="NCBI Taxonomy" id="410659"/>
    <lineage>
        <taxon>unclassified sequences</taxon>
        <taxon>metagenomes</taxon>
        <taxon>ecological metagenomes</taxon>
    </lineage>
</organism>
<dbReference type="InterPro" id="IPR008284">
    <property type="entry name" value="MoCF_biosynth_CS"/>
</dbReference>
<dbReference type="InterPro" id="IPR036522">
    <property type="entry name" value="MoaC_sf"/>
</dbReference>
<dbReference type="Pfam" id="PF01967">
    <property type="entry name" value="MoaC"/>
    <property type="match status" value="1"/>
</dbReference>
<dbReference type="PIRSF" id="PIRSF036594">
    <property type="entry name" value="MoaC_MogA"/>
    <property type="match status" value="1"/>
</dbReference>
<dbReference type="SUPFAM" id="SSF53218">
    <property type="entry name" value="Molybdenum cofactor biosynthesis proteins"/>
    <property type="match status" value="1"/>
</dbReference>
<dbReference type="InterPro" id="IPR002820">
    <property type="entry name" value="Mopterin_CF_biosynth-C_dom"/>
</dbReference>
<dbReference type="Pfam" id="PF00994">
    <property type="entry name" value="MoCF_biosynth"/>
    <property type="match status" value="1"/>
</dbReference>
<comment type="caution">
    <text evidence="4">The sequence shown here is derived from an EMBL/GenBank/DDBJ whole genome shotgun (WGS) entry which is preliminary data.</text>
</comment>
<keyword evidence="2" id="KW-0501">Molybdenum cofactor biosynthesis</keyword>
<dbReference type="PROSITE" id="PS01078">
    <property type="entry name" value="MOCF_BIOSYNTHESIS_1"/>
    <property type="match status" value="1"/>
</dbReference>
<dbReference type="UniPathway" id="UPA00344"/>
<dbReference type="CDD" id="cd00886">
    <property type="entry name" value="MogA_MoaB"/>
    <property type="match status" value="1"/>
</dbReference>
<evidence type="ECO:0000313" key="4">
    <source>
        <dbReference type="EMBL" id="OIR02021.1"/>
    </source>
</evidence>
<dbReference type="PANTHER" id="PTHR43764:SF1">
    <property type="entry name" value="MOLYBDOPTERIN MOLYBDOTRANSFERASE"/>
    <property type="match status" value="1"/>
</dbReference>
<sequence length="335" mass="35012">MEQAFQMIDVGGKAPSRRVAVAQGSIHVGPAAFALIRDRALPKGDALVLAEIAGIQGAKAASTALPLCHPLPLDQVALRHELDAAGHSVTLFCLVSAFARTGVEMEAMAGVQAGLLTIYDLAKMVEPTLTLGDSYLLAKVGGKSGVYLSPRGVPGWLRTLLRLDRPPPLAGVTAAVLTLSDRAAQGVYEDRSGPVLRGMLEEAGAEVVLSRIIPDDRETLRQTLADLAAGPAAPQLVLTTGGTGIAPRDVTPEAIADLSPRMVPGLGEFLRHSGAAFTPHSWSSRSVAAVLERTLLVALPGNPKAVREGLDSLLPLLPHLLDTIAGKKHDSLPPR</sequence>
<evidence type="ECO:0000259" key="3">
    <source>
        <dbReference type="SMART" id="SM00852"/>
    </source>
</evidence>
<dbReference type="SUPFAM" id="SSF55040">
    <property type="entry name" value="Molybdenum cofactor biosynthesis protein C, MoaC"/>
    <property type="match status" value="1"/>
</dbReference>
<evidence type="ECO:0000256" key="1">
    <source>
        <dbReference type="ARBA" id="ARBA00005046"/>
    </source>
</evidence>
<dbReference type="SMART" id="SM00852">
    <property type="entry name" value="MoCF_biosynth"/>
    <property type="match status" value="1"/>
</dbReference>
<dbReference type="InterPro" id="IPR012247">
    <property type="entry name" value="MoaC_MogA"/>
</dbReference>
<dbReference type="Gene3D" id="3.30.70.640">
    <property type="entry name" value="Molybdopterin cofactor biosynthesis C (MoaC) domain"/>
    <property type="match status" value="1"/>
</dbReference>
<dbReference type="InterPro" id="IPR036425">
    <property type="entry name" value="MoaB/Mog-like_dom_sf"/>
</dbReference>
<dbReference type="GO" id="GO:0006777">
    <property type="term" value="P:Mo-molybdopterin cofactor biosynthetic process"/>
    <property type="evidence" value="ECO:0007669"/>
    <property type="project" value="UniProtKB-KW"/>
</dbReference>
<dbReference type="PANTHER" id="PTHR43764">
    <property type="entry name" value="MOLYBDENUM COFACTOR BIOSYNTHESIS"/>
    <property type="match status" value="1"/>
</dbReference>
<gene>
    <name evidence="4" type="primary">moaC_5</name>
    <name evidence="4" type="ORF">GALL_158790</name>
</gene>
<comment type="pathway">
    <text evidence="1">Cofactor biosynthesis; molybdopterin biosynthesis.</text>
</comment>